<dbReference type="SUPFAM" id="SSF53167">
    <property type="entry name" value="Purine and uridine phosphorylases"/>
    <property type="match status" value="1"/>
</dbReference>
<dbReference type="PANTHER" id="PTHR43691:SF11">
    <property type="entry name" value="FI09636P-RELATED"/>
    <property type="match status" value="1"/>
</dbReference>
<evidence type="ECO:0000256" key="5">
    <source>
        <dbReference type="ARBA" id="ARBA00022679"/>
    </source>
</evidence>
<dbReference type="InterPro" id="IPR000845">
    <property type="entry name" value="Nucleoside_phosphorylase_d"/>
</dbReference>
<protein>
    <recommendedName>
        <fullName evidence="3">Uridine phosphorylase</fullName>
        <ecNumber evidence="2">2.4.2.3</ecNumber>
    </recommendedName>
</protein>
<dbReference type="InterPro" id="IPR018016">
    <property type="entry name" value="Nucleoside_phosphorylase_CS"/>
</dbReference>
<dbReference type="PANTHER" id="PTHR43691">
    <property type="entry name" value="URIDINE PHOSPHORYLASE"/>
    <property type="match status" value="1"/>
</dbReference>
<dbReference type="PROSITE" id="PS01232">
    <property type="entry name" value="PNP_UDP_1"/>
    <property type="match status" value="1"/>
</dbReference>
<proteinExistence type="inferred from homology"/>
<dbReference type="GO" id="GO:0005829">
    <property type="term" value="C:cytosol"/>
    <property type="evidence" value="ECO:0007669"/>
    <property type="project" value="TreeGrafter"/>
</dbReference>
<comment type="similarity">
    <text evidence="1">Belongs to the PNP/UDP phosphorylase family.</text>
</comment>
<keyword evidence="9" id="KW-1185">Reference proteome</keyword>
<feature type="domain" description="Nucleoside phosphorylase" evidence="7">
    <location>
        <begin position="16"/>
        <end position="229"/>
    </location>
</feature>
<dbReference type="Proteomes" id="UP000290624">
    <property type="component" value="Unassembled WGS sequence"/>
</dbReference>
<dbReference type="EMBL" id="PPCV01000005">
    <property type="protein sequence ID" value="RXW32053.1"/>
    <property type="molecule type" value="Genomic_DNA"/>
</dbReference>
<name>A0A4Q2EGA5_9ACTN</name>
<dbReference type="NCBIfam" id="NF004489">
    <property type="entry name" value="PRK05819.1"/>
    <property type="match status" value="1"/>
</dbReference>
<accession>A0A4Q2EGA5</accession>
<dbReference type="RefSeq" id="WP_129458792.1">
    <property type="nucleotide sequence ID" value="NZ_PPCV01000005.1"/>
</dbReference>
<dbReference type="EC" id="2.4.2.3" evidence="2"/>
<keyword evidence="5 8" id="KW-0808">Transferase</keyword>
<dbReference type="GO" id="GO:0004850">
    <property type="term" value="F:uridine phosphorylase activity"/>
    <property type="evidence" value="ECO:0007669"/>
    <property type="project" value="UniProtKB-EC"/>
</dbReference>
<evidence type="ECO:0000256" key="6">
    <source>
        <dbReference type="ARBA" id="ARBA00048447"/>
    </source>
</evidence>
<evidence type="ECO:0000313" key="8">
    <source>
        <dbReference type="EMBL" id="RXW32053.1"/>
    </source>
</evidence>
<organism evidence="8 9">
    <name type="scientific">Propioniciclava flava</name>
    <dbReference type="NCBI Taxonomy" id="2072026"/>
    <lineage>
        <taxon>Bacteria</taxon>
        <taxon>Bacillati</taxon>
        <taxon>Actinomycetota</taxon>
        <taxon>Actinomycetes</taxon>
        <taxon>Propionibacteriales</taxon>
        <taxon>Propionibacteriaceae</taxon>
        <taxon>Propioniciclava</taxon>
    </lineage>
</organism>
<comment type="catalytic activity">
    <reaction evidence="6">
        <text>uridine + phosphate = alpha-D-ribose 1-phosphate + uracil</text>
        <dbReference type="Rhea" id="RHEA:24388"/>
        <dbReference type="ChEBI" id="CHEBI:16704"/>
        <dbReference type="ChEBI" id="CHEBI:17568"/>
        <dbReference type="ChEBI" id="CHEBI:43474"/>
        <dbReference type="ChEBI" id="CHEBI:57720"/>
        <dbReference type="EC" id="2.4.2.3"/>
    </reaction>
</comment>
<evidence type="ECO:0000256" key="4">
    <source>
        <dbReference type="ARBA" id="ARBA00022676"/>
    </source>
</evidence>
<reference evidence="8 9" key="1">
    <citation type="submission" date="2018-01" db="EMBL/GenBank/DDBJ databases">
        <title>Lactibacter flavus gen. nov., sp. nov., a novel bacterium of the family Propionibacteriaceae isolated from raw milk and dairy products.</title>
        <authorList>
            <person name="Wenning M."/>
            <person name="Breitenwieser F."/>
            <person name="Huptas C."/>
            <person name="von Neubeck M."/>
            <person name="Busse H.-J."/>
            <person name="Scherer S."/>
        </authorList>
    </citation>
    <scope>NUCLEOTIDE SEQUENCE [LARGE SCALE GENOMIC DNA]</scope>
    <source>
        <strain evidence="8 9">VG341</strain>
    </source>
</reference>
<evidence type="ECO:0000256" key="3">
    <source>
        <dbReference type="ARBA" id="ARBA00021980"/>
    </source>
</evidence>
<comment type="caution">
    <text evidence="8">The sequence shown here is derived from an EMBL/GenBank/DDBJ whole genome shotgun (WGS) entry which is preliminary data.</text>
</comment>
<dbReference type="AlphaFoldDB" id="A0A4Q2EGA5"/>
<evidence type="ECO:0000313" key="9">
    <source>
        <dbReference type="Proteomes" id="UP000290624"/>
    </source>
</evidence>
<evidence type="ECO:0000256" key="1">
    <source>
        <dbReference type="ARBA" id="ARBA00010456"/>
    </source>
</evidence>
<evidence type="ECO:0000259" key="7">
    <source>
        <dbReference type="Pfam" id="PF01048"/>
    </source>
</evidence>
<dbReference type="OrthoDB" id="9782889at2"/>
<dbReference type="Pfam" id="PF01048">
    <property type="entry name" value="PNP_UDP_1"/>
    <property type="match status" value="1"/>
</dbReference>
<dbReference type="Gene3D" id="3.40.50.1580">
    <property type="entry name" value="Nucleoside phosphorylase domain"/>
    <property type="match status" value="1"/>
</dbReference>
<dbReference type="GO" id="GO:0004731">
    <property type="term" value="F:purine-nucleoside phosphorylase activity"/>
    <property type="evidence" value="ECO:0007669"/>
    <property type="project" value="TreeGrafter"/>
</dbReference>
<dbReference type="GO" id="GO:0006152">
    <property type="term" value="P:purine nucleoside catabolic process"/>
    <property type="evidence" value="ECO:0007669"/>
    <property type="project" value="TreeGrafter"/>
</dbReference>
<keyword evidence="4 8" id="KW-0328">Glycosyltransferase</keyword>
<evidence type="ECO:0000256" key="2">
    <source>
        <dbReference type="ARBA" id="ARBA00011888"/>
    </source>
</evidence>
<sequence length="237" mass="24584">MATPHIAAEPGQIAPLVMMPGDPRRADRIAKDYLADAQQVSQVRGITVWTGTYEGTPMSVMGSGMGIPSISIYATELYRFYGVRRIVRVGTCGGMASSVKVGDTVIGTCAHTNASLSTLLVPGVNLSWAASYPMLRGAMDAAQALTDAPVHAGPVYSSDLFYLGRADIVQGLTALGTLGVEMEAAGLYAAAAQEGAEALTVLTVSDHLVDGSNDMTAQERETLYATSVKVGAAALLA</sequence>
<gene>
    <name evidence="8" type="primary">deoD</name>
    <name evidence="8" type="ORF">C1706_08375</name>
</gene>
<dbReference type="InterPro" id="IPR035994">
    <property type="entry name" value="Nucleoside_phosphorylase_sf"/>
</dbReference>